<dbReference type="PANTHER" id="PTHR16214:SF3">
    <property type="entry name" value="TRANSMEMBRANE PROTEIN 260"/>
    <property type="match status" value="1"/>
</dbReference>
<feature type="transmembrane region" description="Helical" evidence="1">
    <location>
        <begin position="306"/>
        <end position="322"/>
    </location>
</feature>
<dbReference type="AlphaFoldDB" id="A0A6U5YX79"/>
<reference evidence="2" key="1">
    <citation type="submission" date="2021-01" db="EMBL/GenBank/DDBJ databases">
        <authorList>
            <person name="Corre E."/>
            <person name="Pelletier E."/>
            <person name="Niang G."/>
            <person name="Scheremetjew M."/>
            <person name="Finn R."/>
            <person name="Kale V."/>
            <person name="Holt S."/>
            <person name="Cochrane G."/>
            <person name="Meng A."/>
            <person name="Brown T."/>
            <person name="Cohen L."/>
        </authorList>
    </citation>
    <scope>NUCLEOTIDE SEQUENCE</scope>
    <source>
        <strain evidence="2">CCMP 2712</strain>
    </source>
</reference>
<gene>
    <name evidence="2" type="ORF">GTHE00462_LOCUS11432</name>
    <name evidence="3" type="ORF">GTHE00462_LOCUS11434</name>
</gene>
<dbReference type="EMBL" id="HBKN01014703">
    <property type="protein sequence ID" value="CAE2291783.1"/>
    <property type="molecule type" value="Transcribed_RNA"/>
</dbReference>
<proteinExistence type="predicted"/>
<dbReference type="EMBL" id="HBKN01014705">
    <property type="protein sequence ID" value="CAE2291786.1"/>
    <property type="molecule type" value="Transcribed_RNA"/>
</dbReference>
<feature type="transmembrane region" description="Helical" evidence="1">
    <location>
        <begin position="267"/>
        <end position="285"/>
    </location>
</feature>
<dbReference type="PANTHER" id="PTHR16214">
    <property type="entry name" value="TRANSMEMBRANE PROTEIN 260"/>
    <property type="match status" value="1"/>
</dbReference>
<name>A0A6U5YX79_GUITH</name>
<keyword evidence="1" id="KW-0812">Transmembrane</keyword>
<dbReference type="InterPro" id="IPR052724">
    <property type="entry name" value="GT117_domain-containing"/>
</dbReference>
<feature type="transmembrane region" description="Helical" evidence="1">
    <location>
        <begin position="372"/>
        <end position="389"/>
    </location>
</feature>
<dbReference type="Pfam" id="PF11028">
    <property type="entry name" value="TMEM260-like"/>
    <property type="match status" value="1"/>
</dbReference>
<feature type="transmembrane region" description="Helical" evidence="1">
    <location>
        <begin position="188"/>
        <end position="208"/>
    </location>
</feature>
<protein>
    <recommendedName>
        <fullName evidence="4">DUF2723 domain-containing protein</fullName>
    </recommendedName>
</protein>
<feature type="transmembrane region" description="Helical" evidence="1">
    <location>
        <begin position="121"/>
        <end position="140"/>
    </location>
</feature>
<evidence type="ECO:0000313" key="3">
    <source>
        <dbReference type="EMBL" id="CAE2291786.1"/>
    </source>
</evidence>
<dbReference type="InterPro" id="IPR021280">
    <property type="entry name" value="TMEM260-like"/>
</dbReference>
<evidence type="ECO:0000256" key="1">
    <source>
        <dbReference type="SAM" id="Phobius"/>
    </source>
</evidence>
<feature type="transmembrane region" description="Helical" evidence="1">
    <location>
        <begin position="342"/>
        <end position="360"/>
    </location>
</feature>
<feature type="transmembrane region" description="Helical" evidence="1">
    <location>
        <begin position="53"/>
        <end position="74"/>
    </location>
</feature>
<keyword evidence="1" id="KW-0472">Membrane</keyword>
<evidence type="ECO:0000313" key="2">
    <source>
        <dbReference type="EMBL" id="CAE2291783.1"/>
    </source>
</evidence>
<sequence>MYRTVGGGDSGDLVATCCNLGVAHPPGYPLHTILGAIFVRAIPYGSPAFRVNLLSALSASIAAGFLFSVSNLLLRTKIVQSSASKHGDDELDCSRFVSAWSAFSFAFSPLVWTYATHAEVFAMNNMFVAVLLFLHLRFALTKDPKDAQTAAMVIGLGLSNQHTIMFYALPIVSMNIKKEPGLLLRPRLFLSLCFWGLVGLLPYAYLVVAAAHPPLGSWGATDSMEGLIRHVLRSEYGTFRLYSGDDQQVQTNLTNFLVKFGWELLQQTHYVGVLLAVVGFFYLFTGGKKNVRDKDKTDSAARCEHVVAKELLYLLSFYLLVFGSLSNLPDKSQMHLGVLKRFWMQANLVVSVFIGVGVCAVMKRIDQWRSKFVAPLVIAAAAVQVGLYYDDMDRSTSDVIEKYGRAFLQEMPNNSKLIVQGDVNCHVIRYLQACQQIRPDIVYLDQVLMNFPWYDEKQAKILKEKHVIFPGTKFGGPPTVKLEKHEYTWEKFLKVNVKKSKQEWFNCGGWHFYDQMPGEGPAGWSRVKVNFGLCSLIWKDDWKMSNETLHSIAEQAIKARRALDFDLPAPTDYPEEAWEHHIAGQTWMKRDEFGRQMIGLWEGGRVRKALQAAVDEYRDIVEKCNWPGRPATILRFYGLALSYYAGVLQEEKKTREALETQKQSLATFKRYLVLAPHDRDRKVIEDHIEKAEAALQGSKKSE</sequence>
<organism evidence="2">
    <name type="scientific">Guillardia theta</name>
    <name type="common">Cryptophyte</name>
    <name type="synonym">Cryptomonas phi</name>
    <dbReference type="NCBI Taxonomy" id="55529"/>
    <lineage>
        <taxon>Eukaryota</taxon>
        <taxon>Cryptophyceae</taxon>
        <taxon>Pyrenomonadales</taxon>
        <taxon>Geminigeraceae</taxon>
        <taxon>Guillardia</taxon>
    </lineage>
</organism>
<accession>A0A6U5YX79</accession>
<keyword evidence="1" id="KW-1133">Transmembrane helix</keyword>
<evidence type="ECO:0008006" key="4">
    <source>
        <dbReference type="Google" id="ProtNLM"/>
    </source>
</evidence>